<dbReference type="Gene3D" id="1.25.40.10">
    <property type="entry name" value="Tetratricopeptide repeat domain"/>
    <property type="match status" value="3"/>
</dbReference>
<dbReference type="EMBL" id="JACJTB010000065">
    <property type="protein sequence ID" value="MBD2598269.1"/>
    <property type="molecule type" value="Genomic_DNA"/>
</dbReference>
<evidence type="ECO:0000313" key="5">
    <source>
        <dbReference type="EMBL" id="MBD2598269.1"/>
    </source>
</evidence>
<feature type="repeat" description="TPR" evidence="3">
    <location>
        <begin position="917"/>
        <end position="950"/>
    </location>
</feature>
<name>A0ABR8G542_9NOSO</name>
<evidence type="ECO:0000256" key="4">
    <source>
        <dbReference type="SAM" id="Phobius"/>
    </source>
</evidence>
<gene>
    <name evidence="5" type="ORF">H6G74_28670</name>
</gene>
<sequence length="1067" mass="124266">MGRRGYGNRGKQINIEQIIGDVLLESEETVRPPAEQDLLATVKQWVESRLEGQLHHAVRLNLHKEMQPKSVRPWGMEIKVAIAQPSRLLLPETTIGQVFDQCSGRLLILGEPGAGKTTSLLDLALELVERAENDSQQRIPVLVDLSDWQPTTSQSASRRSGVTSRFHRVSQKNLSNSLPEQAPIWSIANWLAIKVRERYGCLPQQIKQWLEEKRLIPLLDGLDEVRPEYQQDCVRAINEWLKSDLRPRQVALCCRREPYEAYTQKLELDGAVYLQDLTDEQIETFLAETNRNELKHSLVADANFLALIRRPLLLSMAVLAYQEIDPTQWRHSTSAGDRLNLLLDAYVRRMLTQDTPSRAYRHQKIPSPEQSQKWLEILALGLLQESETEFLIEQIGTTWLSSLLQKWLFTIFSIICWGLIVAGISWGLFLAVIFWAQFFRLIPPHRMGSTPRLLLGLVIGSLYGLKQGIDVLMNLPQIKSFVGNIQISFSSLKRQKILRKLSSWKTILIPTQIRVLINKFKELNIPTLDFSFNIPTLDFDFEQWRFKIKTLSVPNQGIKHLWRNAVLITIIFVPLHTLLLHLVLRSTISLVNIVLISLPIAPLLWIGFGGGYVCINHFLVRLSLYCTHSIPWDYACFLNYATERLLLQRVGGRYRFIHDLLRQSLAQLRIDTHPHLISSQVFFRCAQGYRSMEQYDQALQYFNRAIELYPQYVEAIAHRGITYRLMERYEEALQDFNRAIEIDSKHEWAIAHRGITYRLMERYEEALQDFNRAIEIDSKHEWAITHRGIIYRLMECYEEALQDFNRAIEIDSKHEWAIAQRGITYRLMERYEEALQDFNRAIEIDSKHEWAIAERGYTYRLMERYEEALQDFNRAIEIDPKDDWVIAQRGYIYRLMKLYEEALQDFNRAIELDPKYDWAIASRGVIYCLMECYEEALQDFNRAIELDSKDDGYRYYRALVYLILQQTESAKADLDTAIQIAQQKHIEKTDKYQNTFNLALYHLVAGNLSTAQELYQTTLQQTPLPSIMRGAIQDLKDLLRVFPENTSAQQIKALLENNLKLNYALCE</sequence>
<evidence type="ECO:0000256" key="1">
    <source>
        <dbReference type="ARBA" id="ARBA00022737"/>
    </source>
</evidence>
<reference evidence="5 6" key="1">
    <citation type="journal article" date="2020" name="ISME J.">
        <title>Comparative genomics reveals insights into cyanobacterial evolution and habitat adaptation.</title>
        <authorList>
            <person name="Chen M.Y."/>
            <person name="Teng W.K."/>
            <person name="Zhao L."/>
            <person name="Hu C.X."/>
            <person name="Zhou Y.K."/>
            <person name="Han B.P."/>
            <person name="Song L.R."/>
            <person name="Shu W.S."/>
        </authorList>
    </citation>
    <scope>NUCLEOTIDE SEQUENCE [LARGE SCALE GENOMIC DNA]</scope>
    <source>
        <strain evidence="5 6">FACHB-130</strain>
    </source>
</reference>
<dbReference type="InterPro" id="IPR027417">
    <property type="entry name" value="P-loop_NTPase"/>
</dbReference>
<keyword evidence="4" id="KW-0812">Transmembrane</keyword>
<comment type="caution">
    <text evidence="5">The sequence shown here is derived from an EMBL/GenBank/DDBJ whole genome shotgun (WGS) entry which is preliminary data.</text>
</comment>
<feature type="transmembrane region" description="Helical" evidence="4">
    <location>
        <begin position="590"/>
        <end position="615"/>
    </location>
</feature>
<dbReference type="Gene3D" id="3.40.50.300">
    <property type="entry name" value="P-loop containing nucleotide triphosphate hydrolases"/>
    <property type="match status" value="1"/>
</dbReference>
<dbReference type="RefSeq" id="WP_190970947.1">
    <property type="nucleotide sequence ID" value="NZ_JACJTB010000065.1"/>
</dbReference>
<feature type="transmembrane region" description="Helical" evidence="4">
    <location>
        <begin position="565"/>
        <end position="584"/>
    </location>
</feature>
<dbReference type="InterPro" id="IPR050498">
    <property type="entry name" value="Ycf3"/>
</dbReference>
<feature type="repeat" description="TPR" evidence="3">
    <location>
        <begin position="849"/>
        <end position="882"/>
    </location>
</feature>
<feature type="repeat" description="TPR" evidence="3">
    <location>
        <begin position="883"/>
        <end position="916"/>
    </location>
</feature>
<dbReference type="Proteomes" id="UP000603457">
    <property type="component" value="Unassembled WGS sequence"/>
</dbReference>
<dbReference type="PANTHER" id="PTHR44858">
    <property type="entry name" value="TETRATRICOPEPTIDE REPEAT PROTEIN 6"/>
    <property type="match status" value="1"/>
</dbReference>
<dbReference type="SUPFAM" id="SSF52540">
    <property type="entry name" value="P-loop containing nucleoside triphosphate hydrolases"/>
    <property type="match status" value="1"/>
</dbReference>
<feature type="repeat" description="TPR" evidence="3">
    <location>
        <begin position="713"/>
        <end position="746"/>
    </location>
</feature>
<organism evidence="5 6">
    <name type="scientific">Nostoc spongiaeforme FACHB-130</name>
    <dbReference type="NCBI Taxonomy" id="1357510"/>
    <lineage>
        <taxon>Bacteria</taxon>
        <taxon>Bacillati</taxon>
        <taxon>Cyanobacteriota</taxon>
        <taxon>Cyanophyceae</taxon>
        <taxon>Nostocales</taxon>
        <taxon>Nostocaceae</taxon>
        <taxon>Nostoc</taxon>
    </lineage>
</organism>
<dbReference type="Pfam" id="PF13424">
    <property type="entry name" value="TPR_12"/>
    <property type="match status" value="2"/>
</dbReference>
<feature type="repeat" description="TPR" evidence="3">
    <location>
        <begin position="781"/>
        <end position="814"/>
    </location>
</feature>
<evidence type="ECO:0000256" key="3">
    <source>
        <dbReference type="PROSITE-ProRule" id="PRU00339"/>
    </source>
</evidence>
<dbReference type="Pfam" id="PF00515">
    <property type="entry name" value="TPR_1"/>
    <property type="match status" value="3"/>
</dbReference>
<keyword evidence="6" id="KW-1185">Reference proteome</keyword>
<dbReference type="SUPFAM" id="SSF48439">
    <property type="entry name" value="Protein prenylyltransferase"/>
    <property type="match status" value="1"/>
</dbReference>
<dbReference type="SMART" id="SM00028">
    <property type="entry name" value="TPR"/>
    <property type="match status" value="9"/>
</dbReference>
<dbReference type="PROSITE" id="PS50005">
    <property type="entry name" value="TPR"/>
    <property type="match status" value="8"/>
</dbReference>
<proteinExistence type="predicted"/>
<keyword evidence="4" id="KW-1133">Transmembrane helix</keyword>
<feature type="repeat" description="TPR" evidence="3">
    <location>
        <begin position="747"/>
        <end position="780"/>
    </location>
</feature>
<feature type="transmembrane region" description="Helical" evidence="4">
    <location>
        <begin position="407"/>
        <end position="436"/>
    </location>
</feature>
<evidence type="ECO:0000256" key="2">
    <source>
        <dbReference type="ARBA" id="ARBA00022803"/>
    </source>
</evidence>
<evidence type="ECO:0000313" key="6">
    <source>
        <dbReference type="Proteomes" id="UP000603457"/>
    </source>
</evidence>
<keyword evidence="2 3" id="KW-0802">TPR repeat</keyword>
<accession>A0ABR8G542</accession>
<keyword evidence="1" id="KW-0677">Repeat</keyword>
<dbReference type="InterPro" id="IPR011990">
    <property type="entry name" value="TPR-like_helical_dom_sf"/>
</dbReference>
<dbReference type="SUPFAM" id="SSF48452">
    <property type="entry name" value="TPR-like"/>
    <property type="match status" value="1"/>
</dbReference>
<keyword evidence="4" id="KW-0472">Membrane</keyword>
<dbReference type="PROSITE" id="PS50293">
    <property type="entry name" value="TPR_REGION"/>
    <property type="match status" value="3"/>
</dbReference>
<protein>
    <submittedName>
        <fullName evidence="5">Tetratricopeptide repeat protein</fullName>
    </submittedName>
</protein>
<feature type="repeat" description="TPR" evidence="3">
    <location>
        <begin position="679"/>
        <end position="712"/>
    </location>
</feature>
<dbReference type="InterPro" id="IPR019734">
    <property type="entry name" value="TPR_rpt"/>
</dbReference>
<dbReference type="PANTHER" id="PTHR44858:SF1">
    <property type="entry name" value="UDP-N-ACETYLGLUCOSAMINE--PEPTIDE N-ACETYLGLUCOSAMINYLTRANSFERASE SPINDLY-RELATED"/>
    <property type="match status" value="1"/>
</dbReference>
<feature type="repeat" description="TPR" evidence="3">
    <location>
        <begin position="815"/>
        <end position="848"/>
    </location>
</feature>